<gene>
    <name evidence="2" type="ORF">OMW55_03280</name>
</gene>
<reference evidence="2 3" key="1">
    <citation type="submission" date="2022-10" db="EMBL/GenBank/DDBJ databases">
        <title>Sphingomonas sp.</title>
        <authorList>
            <person name="Jin C."/>
        </authorList>
    </citation>
    <scope>NUCLEOTIDE SEQUENCE [LARGE SCALE GENOMIC DNA]</scope>
    <source>
        <strain evidence="2 3">BN140010</strain>
    </source>
</reference>
<feature type="transmembrane region" description="Helical" evidence="1">
    <location>
        <begin position="36"/>
        <end position="55"/>
    </location>
</feature>
<evidence type="ECO:0000313" key="2">
    <source>
        <dbReference type="EMBL" id="MCW3796828.1"/>
    </source>
</evidence>
<name>A0ABT3JCN0_9SPHN</name>
<evidence type="ECO:0000313" key="3">
    <source>
        <dbReference type="Proteomes" id="UP001526246"/>
    </source>
</evidence>
<accession>A0ABT3JCN0</accession>
<protein>
    <submittedName>
        <fullName evidence="2">Uncharacterized protein</fullName>
    </submittedName>
</protein>
<dbReference type="RefSeq" id="WP_264880788.1">
    <property type="nucleotide sequence ID" value="NZ_JAPDOB010000001.1"/>
</dbReference>
<comment type="caution">
    <text evidence="2">The sequence shown here is derived from an EMBL/GenBank/DDBJ whole genome shotgun (WGS) entry which is preliminary data.</text>
</comment>
<organism evidence="2 3">
    <name type="scientific">Sphingomonas arvum</name>
    <dbReference type="NCBI Taxonomy" id="2992113"/>
    <lineage>
        <taxon>Bacteria</taxon>
        <taxon>Pseudomonadati</taxon>
        <taxon>Pseudomonadota</taxon>
        <taxon>Alphaproteobacteria</taxon>
        <taxon>Sphingomonadales</taxon>
        <taxon>Sphingomonadaceae</taxon>
        <taxon>Sphingomonas</taxon>
    </lineage>
</organism>
<sequence length="64" mass="6981">MSLLLRKRGAALGAWVLLGLALLVRAAHGPRWAAALLAIMAAAIFLARLTHRVLLRQLRRRMGG</sequence>
<dbReference type="Proteomes" id="UP001526246">
    <property type="component" value="Unassembled WGS sequence"/>
</dbReference>
<keyword evidence="3" id="KW-1185">Reference proteome</keyword>
<dbReference type="EMBL" id="JAPDOB010000001">
    <property type="protein sequence ID" value="MCW3796828.1"/>
    <property type="molecule type" value="Genomic_DNA"/>
</dbReference>
<keyword evidence="1" id="KW-0472">Membrane</keyword>
<keyword evidence="1" id="KW-0812">Transmembrane</keyword>
<proteinExistence type="predicted"/>
<keyword evidence="1" id="KW-1133">Transmembrane helix</keyword>
<evidence type="ECO:0000256" key="1">
    <source>
        <dbReference type="SAM" id="Phobius"/>
    </source>
</evidence>